<dbReference type="Proteomes" id="UP000740329">
    <property type="component" value="Unassembled WGS sequence"/>
</dbReference>
<dbReference type="RefSeq" id="WP_209591039.1">
    <property type="nucleotide sequence ID" value="NZ_JAGGMU010000002.1"/>
</dbReference>
<evidence type="ECO:0000256" key="2">
    <source>
        <dbReference type="ARBA" id="ARBA00022603"/>
    </source>
</evidence>
<comment type="caution">
    <text evidence="4">The sequence shown here is derived from an EMBL/GenBank/DDBJ whole genome shotgun (WGS) entry which is preliminary data.</text>
</comment>
<gene>
    <name evidence="4" type="ORF">J3E07_000981</name>
</gene>
<evidence type="ECO:0000313" key="5">
    <source>
        <dbReference type="Proteomes" id="UP000740329"/>
    </source>
</evidence>
<comment type="similarity">
    <text evidence="1">Belongs to the MtxX family.</text>
</comment>
<dbReference type="InterPro" id="IPR016764">
    <property type="entry name" value="MeTrfase_MtxX_xsu"/>
</dbReference>
<protein>
    <submittedName>
        <fullName evidence="4">Putative methanogen marker protein 4</fullName>
    </submittedName>
</protein>
<evidence type="ECO:0000256" key="3">
    <source>
        <dbReference type="ARBA" id="ARBA00022679"/>
    </source>
</evidence>
<dbReference type="AlphaFoldDB" id="A0A8J7RFU3"/>
<organism evidence="4 5">
    <name type="scientific">Methanococcus voltae</name>
    <dbReference type="NCBI Taxonomy" id="2188"/>
    <lineage>
        <taxon>Archaea</taxon>
        <taxon>Methanobacteriati</taxon>
        <taxon>Methanobacteriota</taxon>
        <taxon>Methanomada group</taxon>
        <taxon>Methanococci</taxon>
        <taxon>Methanococcales</taxon>
        <taxon>Methanococcaceae</taxon>
        <taxon>Methanococcus</taxon>
    </lineage>
</organism>
<dbReference type="GO" id="GO:0032259">
    <property type="term" value="P:methylation"/>
    <property type="evidence" value="ECO:0007669"/>
    <property type="project" value="UniProtKB-KW"/>
</dbReference>
<evidence type="ECO:0000313" key="4">
    <source>
        <dbReference type="EMBL" id="MBP2201569.1"/>
    </source>
</evidence>
<keyword evidence="2" id="KW-0489">Methyltransferase</keyword>
<dbReference type="EMBL" id="JAGGMV010000002">
    <property type="protein sequence ID" value="MBP2201569.1"/>
    <property type="molecule type" value="Genomic_DNA"/>
</dbReference>
<sequence>MYILGYDKDIESSSQVLEAYNRLISEDINVKLVESPQEFLKLFKKYISNDLDSGLKIDENNEEIEVISGFVRGNLSSSKIMPEVKNLIKKTFDAKFYRASILKNPFMDKYFILAPVGIDEFSFEYKKRIDDKIEFIDYLVNYLKKDTLKYSSNNNNEDSKITIGLLSGGRLSDLGRDPHIDNTICECKEIVNLFNERKNLEKELKKNLENVDVIHDGILIEEYLKKGFDVIIAPDGISGNLIFRSLALVCGLEGCGALLVSKKPINFIDTSRSGNYLRYYNAVKYLNNQK</sequence>
<keyword evidence="3" id="KW-0808">Transferase</keyword>
<name>A0A8J7RFU3_METVO</name>
<proteinExistence type="inferred from homology"/>
<dbReference type="SUPFAM" id="SSF53659">
    <property type="entry name" value="Isocitrate/Isopropylmalate dehydrogenase-like"/>
    <property type="match status" value="1"/>
</dbReference>
<dbReference type="OrthoDB" id="53227at2157"/>
<dbReference type="GO" id="GO:0008168">
    <property type="term" value="F:methyltransferase activity"/>
    <property type="evidence" value="ECO:0007669"/>
    <property type="project" value="UniProtKB-KW"/>
</dbReference>
<evidence type="ECO:0000256" key="1">
    <source>
        <dbReference type="ARBA" id="ARBA00009125"/>
    </source>
</evidence>
<accession>A0A8J7RFU3</accession>
<reference evidence="4" key="1">
    <citation type="submission" date="2021-03" db="EMBL/GenBank/DDBJ databases">
        <title>Genomic Encyclopedia of Type Strains, Phase IV (KMG-V): Genome sequencing to study the core and pangenomes of soil and plant-associated prokaryotes.</title>
        <authorList>
            <person name="Whitman W."/>
        </authorList>
    </citation>
    <scope>NUCLEOTIDE SEQUENCE</scope>
    <source>
        <strain evidence="4">C4</strain>
    </source>
</reference>
<dbReference type="NCBIfam" id="TIGR03270">
    <property type="entry name" value="methan_mark_4"/>
    <property type="match status" value="1"/>
</dbReference>